<dbReference type="InterPro" id="IPR035076">
    <property type="entry name" value="Toxin/TOLIP"/>
</dbReference>
<dbReference type="InterPro" id="IPR018363">
    <property type="entry name" value="CD59_antigen_CS"/>
</dbReference>
<dbReference type="Pfam" id="PF00087">
    <property type="entry name" value="Toxin_TOLIP"/>
    <property type="match status" value="1"/>
</dbReference>
<evidence type="ECO:0000259" key="3">
    <source>
        <dbReference type="Pfam" id="PF00087"/>
    </source>
</evidence>
<dbReference type="InterPro" id="IPR045860">
    <property type="entry name" value="Snake_toxin-like_sf"/>
</dbReference>
<evidence type="ECO:0000256" key="2">
    <source>
        <dbReference type="SAM" id="SignalP"/>
    </source>
</evidence>
<feature type="domain" description="Snake toxin/toxin-like" evidence="3">
    <location>
        <begin position="21"/>
        <end position="78"/>
    </location>
</feature>
<evidence type="ECO:0000313" key="4">
    <source>
        <dbReference type="EMBL" id="SBQ31727.1"/>
    </source>
</evidence>
<feature type="signal peptide" evidence="2">
    <location>
        <begin position="1"/>
        <end position="20"/>
    </location>
</feature>
<dbReference type="SUPFAM" id="SSF57302">
    <property type="entry name" value="Snake toxin-like"/>
    <property type="match status" value="1"/>
</dbReference>
<reference evidence="4" key="2">
    <citation type="submission" date="2017-09" db="EMBL/GenBank/DDBJ databases">
        <title>The genome of a short-lived fish provides insights into sex chromosome evolution and the genetic control of aging.</title>
        <authorList>
            <person name="Reichwald K."/>
            <person name="Felder M."/>
            <person name="Petzold A."/>
            <person name="Koch P."/>
            <person name="Groth M."/>
            <person name="Platzer M."/>
        </authorList>
    </citation>
    <scope>NUCLEOTIDE SEQUENCE</scope>
    <source>
        <tissue evidence="4">Brain</tissue>
    </source>
</reference>
<feature type="chain" id="PRO_5008368351" evidence="2">
    <location>
        <begin position="21"/>
        <end position="78"/>
    </location>
</feature>
<proteinExistence type="predicted"/>
<evidence type="ECO:0000256" key="1">
    <source>
        <dbReference type="ARBA" id="ARBA00022729"/>
    </source>
</evidence>
<dbReference type="EMBL" id="HAEA01003247">
    <property type="protein sequence ID" value="SBQ31727.1"/>
    <property type="molecule type" value="Transcribed_RNA"/>
</dbReference>
<gene>
    <name evidence="4" type="primary">Nfu_g_1_000148</name>
</gene>
<reference evidence="4" key="1">
    <citation type="submission" date="2016-05" db="EMBL/GenBank/DDBJ databases">
        <authorList>
            <person name="Senf B."/>
        </authorList>
    </citation>
    <scope>NUCLEOTIDE SEQUENCE</scope>
    <source>
        <tissue evidence="4">Brain</tissue>
    </source>
</reference>
<sequence>MKVLLLTLVTLLLCSTQVLTLQCYTCEGDTDHVCKTVTTCQSTSMYCKTYIKGDDISRSCEEFCQEDFFTTCCQEDLC</sequence>
<dbReference type="AlphaFoldDB" id="A0A1A8DCA6"/>
<keyword evidence="1 2" id="KW-0732">Signal</keyword>
<accession>A0A1A8DCA6</accession>
<protein>
    <submittedName>
        <fullName evidence="4">Chromosome undetermined SCAF8929, whole genome shotgun sequence, Uncharacterized protein</fullName>
    </submittedName>
</protein>
<organism evidence="4">
    <name type="scientific">Nothobranchius kadleci</name>
    <name type="common">African annual killifish</name>
    <dbReference type="NCBI Taxonomy" id="1051664"/>
    <lineage>
        <taxon>Eukaryota</taxon>
        <taxon>Metazoa</taxon>
        <taxon>Chordata</taxon>
        <taxon>Craniata</taxon>
        <taxon>Vertebrata</taxon>
        <taxon>Euteleostomi</taxon>
        <taxon>Actinopterygii</taxon>
        <taxon>Neopterygii</taxon>
        <taxon>Teleostei</taxon>
        <taxon>Neoteleostei</taxon>
        <taxon>Acanthomorphata</taxon>
        <taxon>Ovalentaria</taxon>
        <taxon>Atherinomorphae</taxon>
        <taxon>Cyprinodontiformes</taxon>
        <taxon>Nothobranchiidae</taxon>
        <taxon>Nothobranchius</taxon>
    </lineage>
</organism>
<dbReference type="PROSITE" id="PS00983">
    <property type="entry name" value="LY6_UPAR"/>
    <property type="match status" value="1"/>
</dbReference>
<name>A0A1A8DCA6_NOTKA</name>